<dbReference type="VEuPathDB" id="GiardiaDB:SS50377_26716"/>
<reference evidence="1 2" key="1">
    <citation type="journal article" date="2014" name="PLoS Genet.">
        <title>The Genome of Spironucleus salmonicida Highlights a Fish Pathogen Adapted to Fluctuating Environments.</title>
        <authorList>
            <person name="Xu F."/>
            <person name="Jerlstrom-Hultqvist J."/>
            <person name="Einarsson E."/>
            <person name="Astvaldsson A."/>
            <person name="Svard S.G."/>
            <person name="Andersson J.O."/>
        </authorList>
    </citation>
    <scope>NUCLEOTIDE SEQUENCE</scope>
    <source>
        <strain evidence="2">ATCC 50377</strain>
    </source>
</reference>
<protein>
    <submittedName>
        <fullName evidence="1">Uncharacterized protein</fullName>
    </submittedName>
</protein>
<proteinExistence type="predicted"/>
<name>V6LY81_9EUKA</name>
<evidence type="ECO:0000313" key="1">
    <source>
        <dbReference type="EMBL" id="EST49188.1"/>
    </source>
</evidence>
<reference evidence="2" key="2">
    <citation type="submission" date="2020-12" db="EMBL/GenBank/DDBJ databases">
        <title>New Spironucleus salmonicida genome in near-complete chromosomes.</title>
        <authorList>
            <person name="Xu F."/>
            <person name="Kurt Z."/>
            <person name="Jimenez-Gonzalez A."/>
            <person name="Astvaldsson A."/>
            <person name="Andersson J.O."/>
            <person name="Svard S.G."/>
        </authorList>
    </citation>
    <scope>NUCLEOTIDE SEQUENCE</scope>
    <source>
        <strain evidence="2">ATCC 50377</strain>
    </source>
</reference>
<sequence>MGKPIIIAPSDKQVRSIISISKTTNKYQQQIGILQNIKVYQLENGELEIEVQDGTILSILNFNSREYETYLEHESKCENCKLGNCQDMQQPRTKSLHSNFTPSLACDTQLNFYGQEYTGLSNKTRRLDKQWQD</sequence>
<dbReference type="AlphaFoldDB" id="V6LY81"/>
<evidence type="ECO:0000313" key="3">
    <source>
        <dbReference type="Proteomes" id="UP000018208"/>
    </source>
</evidence>
<gene>
    <name evidence="1" type="ORF">SS50377_10403</name>
    <name evidence="2" type="ORF">SS50377_26716</name>
</gene>
<dbReference type="EMBL" id="KI545953">
    <property type="protein sequence ID" value="EST49188.1"/>
    <property type="molecule type" value="Genomic_DNA"/>
</dbReference>
<dbReference type="EMBL" id="AUWU02000007">
    <property type="protein sequence ID" value="KAH0570436.1"/>
    <property type="molecule type" value="Genomic_DNA"/>
</dbReference>
<accession>V6LY81</accession>
<evidence type="ECO:0000313" key="2">
    <source>
        <dbReference type="EMBL" id="KAH0570436.1"/>
    </source>
</evidence>
<keyword evidence="3" id="KW-1185">Reference proteome</keyword>
<dbReference type="Proteomes" id="UP000018208">
    <property type="component" value="Unassembled WGS sequence"/>
</dbReference>
<organism evidence="1">
    <name type="scientific">Spironucleus salmonicida</name>
    <dbReference type="NCBI Taxonomy" id="348837"/>
    <lineage>
        <taxon>Eukaryota</taxon>
        <taxon>Metamonada</taxon>
        <taxon>Diplomonadida</taxon>
        <taxon>Hexamitidae</taxon>
        <taxon>Hexamitinae</taxon>
        <taxon>Spironucleus</taxon>
    </lineage>
</organism>